<feature type="transmembrane region" description="Helical" evidence="1">
    <location>
        <begin position="393"/>
        <end position="416"/>
    </location>
</feature>
<name>A0A371AQH8_9FIRM</name>
<keyword evidence="1" id="KW-0812">Transmembrane</keyword>
<evidence type="ECO:0000313" key="2">
    <source>
        <dbReference type="EMBL" id="RDU21839.1"/>
    </source>
</evidence>
<feature type="transmembrane region" description="Helical" evidence="1">
    <location>
        <begin position="16"/>
        <end position="38"/>
    </location>
</feature>
<dbReference type="AlphaFoldDB" id="A0A371AQH8"/>
<keyword evidence="3" id="KW-1185">Reference proteome</keyword>
<keyword evidence="1" id="KW-1133">Transmembrane helix</keyword>
<dbReference type="OrthoDB" id="2034769at2"/>
<feature type="transmembrane region" description="Helical" evidence="1">
    <location>
        <begin position="357"/>
        <end position="381"/>
    </location>
</feature>
<evidence type="ECO:0008006" key="4">
    <source>
        <dbReference type="Google" id="ProtNLM"/>
    </source>
</evidence>
<dbReference type="RefSeq" id="WP_115483571.1">
    <property type="nucleotide sequence ID" value="NZ_QRCT01000051.1"/>
</dbReference>
<accession>A0A371AQH8</accession>
<comment type="caution">
    <text evidence="2">The sequence shown here is derived from an EMBL/GenBank/DDBJ whole genome shotgun (WGS) entry which is preliminary data.</text>
</comment>
<protein>
    <recommendedName>
        <fullName evidence="4">ABC transporter permease</fullName>
    </recommendedName>
</protein>
<evidence type="ECO:0000256" key="1">
    <source>
        <dbReference type="SAM" id="Phobius"/>
    </source>
</evidence>
<keyword evidence="1" id="KW-0472">Membrane</keyword>
<evidence type="ECO:0000313" key="3">
    <source>
        <dbReference type="Proteomes" id="UP000255036"/>
    </source>
</evidence>
<gene>
    <name evidence="2" type="ORF">DWV06_17810</name>
</gene>
<organism evidence="2 3">
    <name type="scientific">Anaerosacchariphilus polymeriproducens</name>
    <dbReference type="NCBI Taxonomy" id="1812858"/>
    <lineage>
        <taxon>Bacteria</taxon>
        <taxon>Bacillati</taxon>
        <taxon>Bacillota</taxon>
        <taxon>Clostridia</taxon>
        <taxon>Lachnospirales</taxon>
        <taxon>Lachnospiraceae</taxon>
        <taxon>Anaerosacchariphilus</taxon>
    </lineage>
</organism>
<reference evidence="2 3" key="1">
    <citation type="submission" date="2018-07" db="EMBL/GenBank/DDBJ databases">
        <title>Anaerosacharophilus polymeroproducens gen. nov. sp. nov., an anaerobic bacterium isolated from salt field.</title>
        <authorList>
            <person name="Kim W."/>
            <person name="Yang S.-H."/>
            <person name="Oh J."/>
            <person name="Lee J.-H."/>
            <person name="Kwon K.K."/>
        </authorList>
    </citation>
    <scope>NUCLEOTIDE SEQUENCE [LARGE SCALE GENOMIC DNA]</scope>
    <source>
        <strain evidence="2 3">MCWD5</strain>
    </source>
</reference>
<dbReference type="Proteomes" id="UP000255036">
    <property type="component" value="Unassembled WGS sequence"/>
</dbReference>
<feature type="transmembrane region" description="Helical" evidence="1">
    <location>
        <begin position="314"/>
        <end position="336"/>
    </location>
</feature>
<sequence length="429" mass="50577">MLIKELILFYKRNLNICLFVYIQITIFMVLIGTFYSFIYDLDFENSDMKKMYEDNAIYQMIDNYVDGNEFNKFVVQKDSLSKLKNFYNGLENAESFHYITIANQHLLITDQSIPDKFAYGYANGMEVPSVNVDNKVYKPIKSLQINLNGAKFFNLKAAEGKVWNEEDFVIQNTMPIILGDSYHDIYKVGDKLHIKYLEKDINCIVIGFLEKNSKIFYQNNLEFYLDDYILMPMWNYIMQPQSEFEARYQMMNYFNMINGYLVTKNNKNDINRMMQELESISKDASFDGYTFIGYNPHVKKYQDISVILQENKNLIKIILTMSCILNIILILFISYLQYKNERYYYNVFLIQGAKKSFIITLKFLEIMLIVLAAFLTQLYILNHLLKIGEFATYIKAGYIGVFVILSYVIFGTNLLLNNKELKIDKEEEV</sequence>
<dbReference type="EMBL" id="QRCT01000051">
    <property type="protein sequence ID" value="RDU21839.1"/>
    <property type="molecule type" value="Genomic_DNA"/>
</dbReference>
<proteinExistence type="predicted"/>